<feature type="domain" description="C2H2-type" evidence="9">
    <location>
        <begin position="211"/>
        <end position="239"/>
    </location>
</feature>
<dbReference type="PROSITE" id="PS51152">
    <property type="entry name" value="NFYA_HAP2_2"/>
    <property type="match status" value="1"/>
</dbReference>
<evidence type="ECO:0000256" key="3">
    <source>
        <dbReference type="ARBA" id="ARBA00023125"/>
    </source>
</evidence>
<gene>
    <name evidence="10" type="primary">Necator_chrIII.g9567</name>
    <name evidence="10" type="ORF">RB195_008802</name>
</gene>
<comment type="subunit">
    <text evidence="7">Heterotrimer.</text>
</comment>
<dbReference type="PRINTS" id="PR00616">
    <property type="entry name" value="CCAATSUBUNTB"/>
</dbReference>
<keyword evidence="3 7" id="KW-0238">DNA-binding</keyword>
<evidence type="ECO:0000256" key="2">
    <source>
        <dbReference type="ARBA" id="ARBA00023015"/>
    </source>
</evidence>
<feature type="transmembrane region" description="Helical" evidence="8">
    <location>
        <begin position="525"/>
        <end position="544"/>
    </location>
</feature>
<dbReference type="Pfam" id="PF02045">
    <property type="entry name" value="CBFB_NFYA"/>
    <property type="match status" value="1"/>
</dbReference>
<evidence type="ECO:0000256" key="5">
    <source>
        <dbReference type="ARBA" id="ARBA00023242"/>
    </source>
</evidence>
<evidence type="ECO:0000256" key="1">
    <source>
        <dbReference type="ARBA" id="ARBA00004123"/>
    </source>
</evidence>
<dbReference type="InterPro" id="IPR036236">
    <property type="entry name" value="Znf_C2H2_sf"/>
</dbReference>
<evidence type="ECO:0000256" key="6">
    <source>
        <dbReference type="PROSITE-ProRule" id="PRU00042"/>
    </source>
</evidence>
<dbReference type="EMBL" id="JAVFWL010000003">
    <property type="protein sequence ID" value="KAK6740562.1"/>
    <property type="molecule type" value="Genomic_DNA"/>
</dbReference>
<name>A0ABR1CRV3_NECAM</name>
<keyword evidence="5 7" id="KW-0539">Nucleus</keyword>
<evidence type="ECO:0000256" key="7">
    <source>
        <dbReference type="RuleBase" id="RU367155"/>
    </source>
</evidence>
<comment type="caution">
    <text evidence="10">The sequence shown here is derived from an EMBL/GenBank/DDBJ whole genome shotgun (WGS) entry which is preliminary data.</text>
</comment>
<comment type="function">
    <text evidence="7">Component of the sequence-specific heterotrimeric transcription factor (NF-Y) which specifically recognizes a 5'-CCAAT-3' box motif found in the promoters of its target genes.</text>
</comment>
<evidence type="ECO:0000256" key="4">
    <source>
        <dbReference type="ARBA" id="ARBA00023163"/>
    </source>
</evidence>
<evidence type="ECO:0000256" key="8">
    <source>
        <dbReference type="SAM" id="Phobius"/>
    </source>
</evidence>
<dbReference type="PROSITE" id="PS50157">
    <property type="entry name" value="ZINC_FINGER_C2H2_2"/>
    <property type="match status" value="3"/>
</dbReference>
<sequence>MESDNLLMLADIAKLDNEERPFSWDQNREKEKEALLESHEDGFDHCYLPSSDFDRLVNPTHDYYRRIGQGELDDQEHSYAIQVPSELLGGEDRLLGFDNGDTIQEPSTSYVDGIILCPHKCQWASCEVVFASLEELQAHAERHVELNKRSCEWRDCKKKNNRYAHRYLLLRHLRSHTGSTPFSCEHCGSQFATSERMRLHIRAIHIPEVKYRCELCDRFFKTTSERRHHMTRTHMMERIRCRHCGGLYAGSTVLNRHLKSLNVYTRSSVGYGVIGSLLCKFHRYLETIQQYQVEGTVPLYSPVQTGVPEMFNSGEYAVPDLGNENMITISYQEKPVVFLMVPVGETCSVDVTNQENLSPSDTLLSYASDVVNSNDVVYVNPRQYERILKRRDTRKKMMSEGRLSKTRKKYLHESRHIHATKRKRGEQGRFLPSTALIRGSVQLSERNINVASPQAISLRSTDFISLALCCFWQSKMNSSDAAEIHSAIYSAIENVTEWILDADSTTEFSNSTSCNCALSHDPTSALKFFFVCVAIFALLVILYYQRDLLFYLSRSSSLLKNQTQEVTRKTSLMCEVWT</sequence>
<organism evidence="10 11">
    <name type="scientific">Necator americanus</name>
    <name type="common">Human hookworm</name>
    <dbReference type="NCBI Taxonomy" id="51031"/>
    <lineage>
        <taxon>Eukaryota</taxon>
        <taxon>Metazoa</taxon>
        <taxon>Ecdysozoa</taxon>
        <taxon>Nematoda</taxon>
        <taxon>Chromadorea</taxon>
        <taxon>Rhabditida</taxon>
        <taxon>Rhabditina</taxon>
        <taxon>Rhabditomorpha</taxon>
        <taxon>Strongyloidea</taxon>
        <taxon>Ancylostomatidae</taxon>
        <taxon>Bunostominae</taxon>
        <taxon>Necator</taxon>
    </lineage>
</organism>
<reference evidence="10 11" key="1">
    <citation type="submission" date="2023-08" db="EMBL/GenBank/DDBJ databases">
        <title>A Necator americanus chromosomal reference genome.</title>
        <authorList>
            <person name="Ilik V."/>
            <person name="Petrzelkova K.J."/>
            <person name="Pardy F."/>
            <person name="Fuh T."/>
            <person name="Niatou-Singa F.S."/>
            <person name="Gouil Q."/>
            <person name="Baker L."/>
            <person name="Ritchie M.E."/>
            <person name="Jex A.R."/>
            <person name="Gazzola D."/>
            <person name="Li H."/>
            <person name="Toshio Fujiwara R."/>
            <person name="Zhan B."/>
            <person name="Aroian R.V."/>
            <person name="Pafco B."/>
            <person name="Schwarz E.M."/>
        </authorList>
    </citation>
    <scope>NUCLEOTIDE SEQUENCE [LARGE SCALE GENOMIC DNA]</scope>
    <source>
        <strain evidence="10 11">Aroian</strain>
        <tissue evidence="10">Whole animal</tissue>
    </source>
</reference>
<dbReference type="PROSITE" id="PS00028">
    <property type="entry name" value="ZINC_FINGER_C2H2_1"/>
    <property type="match status" value="3"/>
</dbReference>
<evidence type="ECO:0000313" key="11">
    <source>
        <dbReference type="Proteomes" id="UP001303046"/>
    </source>
</evidence>
<protein>
    <recommendedName>
        <fullName evidence="7">Nuclear transcription factor Y subunit</fullName>
    </recommendedName>
</protein>
<comment type="subcellular location">
    <subcellularLocation>
        <location evidence="1 7">Nucleus</location>
    </subcellularLocation>
</comment>
<keyword evidence="4 7" id="KW-0804">Transcription</keyword>
<dbReference type="Gene3D" id="6.10.250.2430">
    <property type="match status" value="1"/>
</dbReference>
<keyword evidence="8" id="KW-1133">Transmembrane helix</keyword>
<dbReference type="SMART" id="SM00521">
    <property type="entry name" value="CBF"/>
    <property type="match status" value="1"/>
</dbReference>
<keyword evidence="11" id="KW-1185">Reference proteome</keyword>
<keyword evidence="6" id="KW-0479">Metal-binding</keyword>
<dbReference type="InterPro" id="IPR013087">
    <property type="entry name" value="Znf_C2H2_type"/>
</dbReference>
<dbReference type="InterPro" id="IPR001289">
    <property type="entry name" value="NFYA"/>
</dbReference>
<feature type="domain" description="C2H2-type" evidence="9">
    <location>
        <begin position="182"/>
        <end position="210"/>
    </location>
</feature>
<accession>A0ABR1CRV3</accession>
<dbReference type="PANTHER" id="PTHR12632">
    <property type="entry name" value="TRANSCRIPTION FACTOR NF-Y ALPHA-RELATED"/>
    <property type="match status" value="1"/>
</dbReference>
<dbReference type="SUPFAM" id="SSF57667">
    <property type="entry name" value="beta-beta-alpha zinc fingers"/>
    <property type="match status" value="2"/>
</dbReference>
<keyword evidence="6" id="KW-0863">Zinc-finger</keyword>
<comment type="similarity">
    <text evidence="7">Belongs to the NFYA/HAP2 subunit family.</text>
</comment>
<keyword evidence="6" id="KW-0862">Zinc</keyword>
<evidence type="ECO:0000313" key="10">
    <source>
        <dbReference type="EMBL" id="KAK6740562.1"/>
    </source>
</evidence>
<keyword evidence="8" id="KW-0472">Membrane</keyword>
<keyword evidence="2 7" id="KW-0805">Transcription regulation</keyword>
<evidence type="ECO:0000259" key="9">
    <source>
        <dbReference type="PROSITE" id="PS50157"/>
    </source>
</evidence>
<feature type="domain" description="C2H2-type" evidence="9">
    <location>
        <begin position="154"/>
        <end position="181"/>
    </location>
</feature>
<dbReference type="Proteomes" id="UP001303046">
    <property type="component" value="Unassembled WGS sequence"/>
</dbReference>
<dbReference type="Gene3D" id="3.30.160.60">
    <property type="entry name" value="Classic Zinc Finger"/>
    <property type="match status" value="3"/>
</dbReference>
<proteinExistence type="inferred from homology"/>
<dbReference type="SMART" id="SM00355">
    <property type="entry name" value="ZnF_C2H2"/>
    <property type="match status" value="5"/>
</dbReference>
<keyword evidence="8" id="KW-0812">Transmembrane</keyword>